<dbReference type="EMBL" id="CP110426">
    <property type="protein sequence ID" value="WAQ85741.1"/>
    <property type="molecule type" value="Genomic_DNA"/>
</dbReference>
<dbReference type="RefSeq" id="XP_053021296.1">
    <property type="nucleotide sequence ID" value="XM_053170068.1"/>
</dbReference>
<reference evidence="2" key="1">
    <citation type="submission" date="2022-10" db="EMBL/GenBank/DDBJ databases">
        <title>Puccinia triticina Genome sequencing and assembly.</title>
        <authorList>
            <person name="Li C."/>
        </authorList>
    </citation>
    <scope>NUCLEOTIDE SEQUENCE</scope>
    <source>
        <strain evidence="2">Pt15</strain>
    </source>
</reference>
<evidence type="ECO:0000313" key="3">
    <source>
        <dbReference type="Proteomes" id="UP001164743"/>
    </source>
</evidence>
<evidence type="ECO:0000313" key="2">
    <source>
        <dbReference type="EMBL" id="WAQ85741.1"/>
    </source>
</evidence>
<evidence type="ECO:0000256" key="1">
    <source>
        <dbReference type="SAM" id="MobiDB-lite"/>
    </source>
</evidence>
<feature type="region of interest" description="Disordered" evidence="1">
    <location>
        <begin position="219"/>
        <end position="243"/>
    </location>
</feature>
<name>A0ABY7CKI3_9BASI</name>
<accession>A0ABY7CKI3</accession>
<sequence>MFNCGSDRPTAAYPGGSTQPIRTERVTVASSAMPAYELVSHLQYVLDYLFISAIGPPLVPQFIPRAFLEFKLVPSSEISSTPISMRSSRLTLSVLAFIGQVVSAASVTTDDDTPRQCFYYTGANTNSATCNEVPDLICTGGCRRGSYVTAEGCRPNDGSPKSAAAPLTPQNCTVGFGRDTAAAKACLTETKGYSCNGKTSGFALCYGCVKTRTTYHVPSPPEDYPPSWLNQSLTNPIPGSGRW</sequence>
<gene>
    <name evidence="2" type="ORF">PtA15_6A370</name>
</gene>
<feature type="compositionally biased region" description="Polar residues" evidence="1">
    <location>
        <begin position="228"/>
        <end position="237"/>
    </location>
</feature>
<proteinExistence type="predicted"/>
<organism evidence="2 3">
    <name type="scientific">Puccinia triticina</name>
    <dbReference type="NCBI Taxonomy" id="208348"/>
    <lineage>
        <taxon>Eukaryota</taxon>
        <taxon>Fungi</taxon>
        <taxon>Dikarya</taxon>
        <taxon>Basidiomycota</taxon>
        <taxon>Pucciniomycotina</taxon>
        <taxon>Pucciniomycetes</taxon>
        <taxon>Pucciniales</taxon>
        <taxon>Pucciniaceae</taxon>
        <taxon>Puccinia</taxon>
    </lineage>
</organism>
<dbReference type="Proteomes" id="UP001164743">
    <property type="component" value="Chromosome 6A"/>
</dbReference>
<keyword evidence="3" id="KW-1185">Reference proteome</keyword>
<protein>
    <submittedName>
        <fullName evidence="2">Uncharacterized protein</fullName>
    </submittedName>
</protein>
<dbReference type="GeneID" id="77810963"/>